<dbReference type="InterPro" id="IPR006073">
    <property type="entry name" value="GTP-bd"/>
</dbReference>
<dbReference type="InterPro" id="IPR030394">
    <property type="entry name" value="G_HFLX_dom"/>
</dbReference>
<dbReference type="InterPro" id="IPR032305">
    <property type="entry name" value="GTP-bd_M"/>
</dbReference>
<dbReference type="PIRSF" id="PIRSF006809">
    <property type="entry name" value="GTP-binding_hflX_prd"/>
    <property type="match status" value="1"/>
</dbReference>
<dbReference type="InterPro" id="IPR016496">
    <property type="entry name" value="GTPase_HflX"/>
</dbReference>
<accession>A0AAU7QRM9</accession>
<feature type="domain" description="Hflx-type G" evidence="7">
    <location>
        <begin position="195"/>
        <end position="257"/>
    </location>
</feature>
<keyword evidence="1 6" id="KW-0479">Metal-binding</keyword>
<feature type="binding site" evidence="5">
    <location>
        <begin position="248"/>
        <end position="251"/>
    </location>
    <ligand>
        <name>GTP</name>
        <dbReference type="ChEBI" id="CHEBI:37565"/>
    </ligand>
</feature>
<evidence type="ECO:0000259" key="7">
    <source>
        <dbReference type="PROSITE" id="PS51705"/>
    </source>
</evidence>
<name>A0AAU7QRM9_9FLAO</name>
<dbReference type="PANTHER" id="PTHR10229:SF0">
    <property type="entry name" value="GTP-BINDING PROTEIN 6-RELATED"/>
    <property type="match status" value="1"/>
</dbReference>
<dbReference type="GO" id="GO:0005525">
    <property type="term" value="F:GTP binding"/>
    <property type="evidence" value="ECO:0007669"/>
    <property type="project" value="UniProtKB-KW"/>
</dbReference>
<feature type="binding site" evidence="6">
    <location>
        <position position="229"/>
    </location>
    <ligand>
        <name>Mg(2+)</name>
        <dbReference type="ChEBI" id="CHEBI:18420"/>
    </ligand>
</feature>
<dbReference type="InterPro" id="IPR025121">
    <property type="entry name" value="GTPase_HflX_N"/>
</dbReference>
<dbReference type="Gene3D" id="6.10.250.2860">
    <property type="match status" value="1"/>
</dbReference>
<keyword evidence="4 5" id="KW-0342">GTP-binding</keyword>
<dbReference type="PANTHER" id="PTHR10229">
    <property type="entry name" value="GTP-BINDING PROTEIN HFLX"/>
    <property type="match status" value="1"/>
</dbReference>
<feature type="binding site" evidence="5">
    <location>
        <begin position="201"/>
        <end position="208"/>
    </location>
    <ligand>
        <name>GTP</name>
        <dbReference type="ChEBI" id="CHEBI:37565"/>
    </ligand>
</feature>
<dbReference type="PROSITE" id="PS51705">
    <property type="entry name" value="G_HFLX"/>
    <property type="match status" value="1"/>
</dbReference>
<dbReference type="GO" id="GO:0005737">
    <property type="term" value="C:cytoplasm"/>
    <property type="evidence" value="ECO:0007669"/>
    <property type="project" value="TreeGrafter"/>
</dbReference>
<dbReference type="Gene3D" id="3.40.50.11060">
    <property type="entry name" value="GTPase HflX, N-terminal domain"/>
    <property type="match status" value="1"/>
</dbReference>
<evidence type="ECO:0000256" key="4">
    <source>
        <dbReference type="ARBA" id="ARBA00023134"/>
    </source>
</evidence>
<dbReference type="SUPFAM" id="SSF52540">
    <property type="entry name" value="P-loop containing nucleoside triphosphate hydrolases"/>
    <property type="match status" value="1"/>
</dbReference>
<dbReference type="InterPro" id="IPR027417">
    <property type="entry name" value="P-loop_NTPase"/>
</dbReference>
<dbReference type="GO" id="GO:0043022">
    <property type="term" value="F:ribosome binding"/>
    <property type="evidence" value="ECO:0007669"/>
    <property type="project" value="TreeGrafter"/>
</dbReference>
<evidence type="ECO:0000256" key="5">
    <source>
        <dbReference type="PIRSR" id="PIRSR006809-1"/>
    </source>
</evidence>
<gene>
    <name evidence="8" type="primary">hflX</name>
    <name evidence="8" type="ORF">ABNO50_00805</name>
</gene>
<protein>
    <submittedName>
        <fullName evidence="8">GTPase HflX</fullName>
    </submittedName>
</protein>
<dbReference type="Pfam" id="PF01926">
    <property type="entry name" value="MMR_HSR1"/>
    <property type="match status" value="1"/>
</dbReference>
<dbReference type="Pfam" id="PF16360">
    <property type="entry name" value="GTP-bdg_M"/>
    <property type="match status" value="1"/>
</dbReference>
<dbReference type="GO" id="GO:0046872">
    <property type="term" value="F:metal ion binding"/>
    <property type="evidence" value="ECO:0007669"/>
    <property type="project" value="UniProtKB-KW"/>
</dbReference>
<dbReference type="AlphaFoldDB" id="A0AAU7QRM9"/>
<comment type="cofactor">
    <cofactor evidence="6">
        <name>Mg(2+)</name>
        <dbReference type="ChEBI" id="CHEBI:18420"/>
    </cofactor>
</comment>
<reference evidence="8" key="1">
    <citation type="submission" date="2024-06" db="EMBL/GenBank/DDBJ databases">
        <title>Diversity, functionality, and evolutionary history of bacterial symbionts in false click beetles (Coleoptera, Throscidae).</title>
        <authorList>
            <person name="Wierz J.C."/>
            <person name="Malm H."/>
            <person name="Kaltenpoth M."/>
            <person name="Engl T."/>
        </authorList>
    </citation>
    <scope>NUCLEOTIDE SEQUENCE</scope>
    <source>
        <strain evidence="8">Tduv</strain>
    </source>
</reference>
<feature type="binding site" evidence="6">
    <location>
        <position position="208"/>
    </location>
    <ligand>
        <name>Mg(2+)</name>
        <dbReference type="ChEBI" id="CHEBI:18420"/>
    </ligand>
</feature>
<dbReference type="EMBL" id="CP157894">
    <property type="protein sequence ID" value="XBT18349.1"/>
    <property type="molecule type" value="Genomic_DNA"/>
</dbReference>
<proteinExistence type="predicted"/>
<evidence type="ECO:0000256" key="3">
    <source>
        <dbReference type="ARBA" id="ARBA00022842"/>
    </source>
</evidence>
<dbReference type="InterPro" id="IPR042108">
    <property type="entry name" value="GTPase_HflX_N_sf"/>
</dbReference>
<evidence type="ECO:0000256" key="1">
    <source>
        <dbReference type="ARBA" id="ARBA00022723"/>
    </source>
</evidence>
<evidence type="ECO:0000256" key="6">
    <source>
        <dbReference type="PIRSR" id="PIRSR006809-2"/>
    </source>
</evidence>
<sequence>MYKAILIGFINKKQNKKKCLENLQELELLINNLKKFNIIKKYIQRIRKINSQTYIGKGKFLEIKKFIILNNINYIIFDDKISSIQYKNIEKKFNFKINIIDRTYIILKIFKKRSKDYNSKIQIKLAKNKYLLTKLNKKWQHLKRQKGGINFKGPGEKELETDKRIIKKKIFILNKKNKKINKQISTQIKHRKNVKQISIIGYTNSGKSTISNLILKKKHNLIKNQLFSTINTKTKKIYLNKKIILITDTVGFIKKLPKILLNSFYTTLNSIKNANIILSIIDLSSLFIEDYIKYIINIYLKYKINYNNIINIFNKTDINIYNYKKLSNIINKYKIKNFLFFNKKKKINIIINKINKILNIK</sequence>
<keyword evidence="3 6" id="KW-0460">Magnesium</keyword>
<keyword evidence="2 5" id="KW-0547">Nucleotide-binding</keyword>
<dbReference type="Pfam" id="PF13167">
    <property type="entry name" value="GTP-bdg_N"/>
    <property type="match status" value="1"/>
</dbReference>
<feature type="binding site" evidence="5">
    <location>
        <begin position="314"/>
        <end position="317"/>
    </location>
    <ligand>
        <name>GTP</name>
        <dbReference type="ChEBI" id="CHEBI:37565"/>
    </ligand>
</feature>
<organism evidence="8">
    <name type="scientific">Candidatus Shikimatogenerans sp. Tduv</name>
    <dbReference type="NCBI Taxonomy" id="3158567"/>
    <lineage>
        <taxon>Bacteria</taxon>
        <taxon>Pseudomonadati</taxon>
        <taxon>Bacteroidota</taxon>
        <taxon>Flavobacteriia</taxon>
        <taxon>Flavobacteriales</taxon>
        <taxon>Candidatus Shikimatogenerans</taxon>
    </lineage>
</organism>
<evidence type="ECO:0000256" key="2">
    <source>
        <dbReference type="ARBA" id="ARBA00022741"/>
    </source>
</evidence>
<evidence type="ECO:0000313" key="8">
    <source>
        <dbReference type="EMBL" id="XBT18349.1"/>
    </source>
</evidence>
<dbReference type="NCBIfam" id="TIGR03156">
    <property type="entry name" value="GTP_HflX"/>
    <property type="match status" value="1"/>
</dbReference>
<dbReference type="Gene3D" id="3.40.50.300">
    <property type="entry name" value="P-loop containing nucleotide triphosphate hydrolases"/>
    <property type="match status" value="1"/>
</dbReference>